<dbReference type="EnsemblMetazoa" id="MESCA003848-RA">
    <property type="protein sequence ID" value="MESCA003848-PA"/>
    <property type="gene ID" value="MESCA003848"/>
</dbReference>
<name>T1GK34_MEGSC</name>
<keyword evidence="1" id="KW-0472">Membrane</keyword>
<reference evidence="3" key="2">
    <citation type="submission" date="2015-06" db="UniProtKB">
        <authorList>
            <consortium name="EnsemblMetazoa"/>
        </authorList>
    </citation>
    <scope>IDENTIFICATION</scope>
</reference>
<evidence type="ECO:0000313" key="4">
    <source>
        <dbReference type="Proteomes" id="UP000015102"/>
    </source>
</evidence>
<keyword evidence="2" id="KW-0732">Signal</keyword>
<evidence type="ECO:0000313" key="3">
    <source>
        <dbReference type="EnsemblMetazoa" id="MESCA003848-PA"/>
    </source>
</evidence>
<evidence type="ECO:0000256" key="1">
    <source>
        <dbReference type="SAM" id="Phobius"/>
    </source>
</evidence>
<protein>
    <submittedName>
        <fullName evidence="3">Uncharacterized protein</fullName>
    </submittedName>
</protein>
<accession>T1GK34</accession>
<sequence length="95" mass="10284">MTLSKTLFMAIFVVFAFEGVLCQQESSNESDVVESARTFGHHFLKRISFAIIPGAFVVGAVTTLLAALTVVSMNGLGVGLVFPVRIGKFDFQLQN</sequence>
<dbReference type="HOGENOM" id="CLU_2375149_0_0_1"/>
<feature type="transmembrane region" description="Helical" evidence="1">
    <location>
        <begin position="46"/>
        <end position="71"/>
    </location>
</feature>
<keyword evidence="1" id="KW-0812">Transmembrane</keyword>
<evidence type="ECO:0000256" key="2">
    <source>
        <dbReference type="SAM" id="SignalP"/>
    </source>
</evidence>
<dbReference type="AlphaFoldDB" id="T1GK34"/>
<keyword evidence="1" id="KW-1133">Transmembrane helix</keyword>
<dbReference type="STRING" id="36166.T1GK34"/>
<dbReference type="EMBL" id="CAQQ02390567">
    <property type="status" value="NOT_ANNOTATED_CDS"/>
    <property type="molecule type" value="Genomic_DNA"/>
</dbReference>
<proteinExistence type="predicted"/>
<feature type="chain" id="PRO_5004577437" evidence="2">
    <location>
        <begin position="23"/>
        <end position="95"/>
    </location>
</feature>
<keyword evidence="4" id="KW-1185">Reference proteome</keyword>
<dbReference type="Proteomes" id="UP000015102">
    <property type="component" value="Unassembled WGS sequence"/>
</dbReference>
<organism evidence="3 4">
    <name type="scientific">Megaselia scalaris</name>
    <name type="common">Humpbacked fly</name>
    <name type="synonym">Phora scalaris</name>
    <dbReference type="NCBI Taxonomy" id="36166"/>
    <lineage>
        <taxon>Eukaryota</taxon>
        <taxon>Metazoa</taxon>
        <taxon>Ecdysozoa</taxon>
        <taxon>Arthropoda</taxon>
        <taxon>Hexapoda</taxon>
        <taxon>Insecta</taxon>
        <taxon>Pterygota</taxon>
        <taxon>Neoptera</taxon>
        <taxon>Endopterygota</taxon>
        <taxon>Diptera</taxon>
        <taxon>Brachycera</taxon>
        <taxon>Muscomorpha</taxon>
        <taxon>Platypezoidea</taxon>
        <taxon>Phoridae</taxon>
        <taxon>Megaseliini</taxon>
        <taxon>Megaselia</taxon>
    </lineage>
</organism>
<reference evidence="4" key="1">
    <citation type="submission" date="2013-02" db="EMBL/GenBank/DDBJ databases">
        <authorList>
            <person name="Hughes D."/>
        </authorList>
    </citation>
    <scope>NUCLEOTIDE SEQUENCE</scope>
    <source>
        <strain>Durham</strain>
        <strain evidence="4">NC isolate 2 -- Noor lab</strain>
    </source>
</reference>
<feature type="signal peptide" evidence="2">
    <location>
        <begin position="1"/>
        <end position="22"/>
    </location>
</feature>
<dbReference type="EMBL" id="CAQQ02390568">
    <property type="status" value="NOT_ANNOTATED_CDS"/>
    <property type="molecule type" value="Genomic_DNA"/>
</dbReference>